<feature type="compositionally biased region" description="Basic and acidic residues" evidence="1">
    <location>
        <begin position="259"/>
        <end position="285"/>
    </location>
</feature>
<feature type="compositionally biased region" description="Basic and acidic residues" evidence="1">
    <location>
        <begin position="102"/>
        <end position="120"/>
    </location>
</feature>
<feature type="compositionally biased region" description="Basic and acidic residues" evidence="1">
    <location>
        <begin position="509"/>
        <end position="522"/>
    </location>
</feature>
<comment type="caution">
    <text evidence="3">The sequence shown here is derived from an EMBL/GenBank/DDBJ whole genome shotgun (WGS) entry which is preliminary data.</text>
</comment>
<feature type="compositionally biased region" description="Basic and acidic residues" evidence="1">
    <location>
        <begin position="14"/>
        <end position="32"/>
    </location>
</feature>
<reference evidence="3 4" key="1">
    <citation type="journal article" date="2017" name="Int. J. Parasitol.">
        <title>The genome of the protozoan parasite Cystoisospora suis and a reverse vaccinology approach to identify vaccine candidates.</title>
        <authorList>
            <person name="Palmieri N."/>
            <person name="Shrestha A."/>
            <person name="Ruttkowski B."/>
            <person name="Beck T."/>
            <person name="Vogl C."/>
            <person name="Tomley F."/>
            <person name="Blake D.P."/>
            <person name="Joachim A."/>
        </authorList>
    </citation>
    <scope>NUCLEOTIDE SEQUENCE [LARGE SCALE GENOMIC DNA]</scope>
    <source>
        <strain evidence="3 4">Wien I</strain>
    </source>
</reference>
<feature type="compositionally biased region" description="Basic and acidic residues" evidence="1">
    <location>
        <begin position="340"/>
        <end position="350"/>
    </location>
</feature>
<feature type="compositionally biased region" description="Acidic residues" evidence="1">
    <location>
        <begin position="249"/>
        <end position="258"/>
    </location>
</feature>
<name>A0A2C6KQ81_9APIC</name>
<dbReference type="VEuPathDB" id="ToxoDB:CSUI_007395"/>
<keyword evidence="4" id="KW-1185">Reference proteome</keyword>
<dbReference type="Pfam" id="PF16399">
    <property type="entry name" value="Aquarius_N_1st"/>
    <property type="match status" value="1"/>
</dbReference>
<feature type="region of interest" description="Disordered" evidence="1">
    <location>
        <begin position="162"/>
        <end position="190"/>
    </location>
</feature>
<feature type="domain" description="RNA helicase aquarius N-terminal" evidence="2">
    <location>
        <begin position="428"/>
        <end position="810"/>
    </location>
</feature>
<dbReference type="RefSeq" id="XP_067920483.1">
    <property type="nucleotide sequence ID" value="XM_068067541.1"/>
</dbReference>
<feature type="region of interest" description="Disordered" evidence="1">
    <location>
        <begin position="102"/>
        <end position="136"/>
    </location>
</feature>
<feature type="region of interest" description="Disordered" evidence="1">
    <location>
        <begin position="1"/>
        <end position="38"/>
    </location>
</feature>
<feature type="compositionally biased region" description="Basic and acidic residues" evidence="1">
    <location>
        <begin position="236"/>
        <end position="248"/>
    </location>
</feature>
<feature type="non-terminal residue" evidence="3">
    <location>
        <position position="869"/>
    </location>
</feature>
<dbReference type="AlphaFoldDB" id="A0A2C6KQ81"/>
<feature type="region of interest" description="Disordered" evidence="1">
    <location>
        <begin position="236"/>
        <end position="285"/>
    </location>
</feature>
<proteinExistence type="predicted"/>
<evidence type="ECO:0000256" key="1">
    <source>
        <dbReference type="SAM" id="MobiDB-lite"/>
    </source>
</evidence>
<sequence>MKQASSPSLGGGEGEERRRGQGEEEIFRERSRIGTSKDFARRRKMELESSITHLESHEFTRLARKLWRDRCAYHPDALSFFRSQHRQKLGDMKVLRETLDRLSRADDSSVPKKDKDKEKAGGTGKGKQKKDLTEKQRSIAQKKWQALEESVAEIEETIRQLERSEKVRKEKKQQLKIQNGSTDDDDEGYNPSQLILRVYRQLKKENFPSHSQVALEFSLFFENYLWPFFPVDGYRKEEEDPPRQRREEGENDKDEDGDKDEKGKDSDAINNEEKTMKNGDKEKEKTSLFEKKISENMQAHLMLMVCMLLEKSRKNLPLWDAFLFHYPYLTTKSTTSSFSMKDDKEKRSGEQEEEEEMIKLPESFYHTKFASFFYSLLQLYIQSTQDAEVTSLLPPSSTTRTASQTSSSSLSLSLSHSSSSSCSSEERSLSSSLSLVEKTLVLRFLILCFQGFEESMLRRVTLSVCGASMWVYLPSVVRENLLHTSGASELLWRKVHKKLQLAAGETVDGDSHTGDMKKKGVGEEEEEDEEEKMKKIIQMTRARIDRDFFPFFLQDFFWVIEDLPSQYSRASSGEIDMEEDKKTSSSAAVTTETGPLSSSSSSPDLPMSVIYFSERVLEFLIDLIGQLPTRRCMLPILHNSQALVRARLASINQAQEAGVYRQMIELLDFYIRFEIDNDTGLPLTLSECVQEHYQRVASFQRFCFSLSSDDSSSSSSPSSLREAALSAVAAIDHPENLSKLLNEQDVLTLLQMATHLRLVDPHSLPGSPASSSSSSSSFSCLRLPPERSRKTRRWIRMYLTEVLISYLKKRPDQLEQLNSLSLYPSEEEMWNESIVPSEKYTGDTALPLPKLNLQFLTIHDYLLRNFNLF</sequence>
<dbReference type="Proteomes" id="UP000221165">
    <property type="component" value="Unassembled WGS sequence"/>
</dbReference>
<feature type="region of interest" description="Disordered" evidence="1">
    <location>
        <begin position="335"/>
        <end position="356"/>
    </location>
</feature>
<feature type="compositionally biased region" description="Polar residues" evidence="1">
    <location>
        <begin position="584"/>
        <end position="596"/>
    </location>
</feature>
<feature type="region of interest" description="Disordered" evidence="1">
    <location>
        <begin position="503"/>
        <end position="532"/>
    </location>
</feature>
<dbReference type="EMBL" id="MIGC01003896">
    <property type="protein sequence ID" value="PHJ18778.1"/>
    <property type="molecule type" value="Genomic_DNA"/>
</dbReference>
<protein>
    <submittedName>
        <fullName evidence="3">Aquarius</fullName>
    </submittedName>
</protein>
<dbReference type="GeneID" id="94430752"/>
<feature type="region of interest" description="Disordered" evidence="1">
    <location>
        <begin position="763"/>
        <end position="782"/>
    </location>
</feature>
<feature type="region of interest" description="Disordered" evidence="1">
    <location>
        <begin position="571"/>
        <end position="603"/>
    </location>
</feature>
<gene>
    <name evidence="3" type="ORF">CSUI_007395</name>
</gene>
<evidence type="ECO:0000313" key="3">
    <source>
        <dbReference type="EMBL" id="PHJ18778.1"/>
    </source>
</evidence>
<evidence type="ECO:0000313" key="4">
    <source>
        <dbReference type="Proteomes" id="UP000221165"/>
    </source>
</evidence>
<dbReference type="InterPro" id="IPR032174">
    <property type="entry name" value="Aquarius_N"/>
</dbReference>
<evidence type="ECO:0000259" key="2">
    <source>
        <dbReference type="Pfam" id="PF16399"/>
    </source>
</evidence>
<dbReference type="OrthoDB" id="1879at2759"/>
<accession>A0A2C6KQ81</accession>
<organism evidence="3 4">
    <name type="scientific">Cystoisospora suis</name>
    <dbReference type="NCBI Taxonomy" id="483139"/>
    <lineage>
        <taxon>Eukaryota</taxon>
        <taxon>Sar</taxon>
        <taxon>Alveolata</taxon>
        <taxon>Apicomplexa</taxon>
        <taxon>Conoidasida</taxon>
        <taxon>Coccidia</taxon>
        <taxon>Eucoccidiorida</taxon>
        <taxon>Eimeriorina</taxon>
        <taxon>Sarcocystidae</taxon>
        <taxon>Cystoisospora</taxon>
    </lineage>
</organism>